<organism evidence="1 2">
    <name type="scientific">Paracoccus stylophorae</name>
    <dbReference type="NCBI Taxonomy" id="659350"/>
    <lineage>
        <taxon>Bacteria</taxon>
        <taxon>Pseudomonadati</taxon>
        <taxon>Pseudomonadota</taxon>
        <taxon>Alphaproteobacteria</taxon>
        <taxon>Rhodobacterales</taxon>
        <taxon>Paracoccaceae</taxon>
        <taxon>Paracoccus</taxon>
    </lineage>
</organism>
<reference evidence="1 2" key="1">
    <citation type="submission" date="2021-01" db="EMBL/GenBank/DDBJ databases">
        <title>Biogeographic distribution of Paracoccus.</title>
        <authorList>
            <person name="Hollensteiner J."/>
            <person name="Leineberger J."/>
            <person name="Brinkhoff T."/>
            <person name="Daniel R."/>
        </authorList>
    </citation>
    <scope>NUCLEOTIDE SEQUENCE [LARGE SCALE GENOMIC DNA]</scope>
    <source>
        <strain evidence="1 2">LMG25392</strain>
    </source>
</reference>
<gene>
    <name evidence="1" type="ORF">JHW45_00040</name>
</gene>
<dbReference type="RefSeq" id="WP_272858944.1">
    <property type="nucleotide sequence ID" value="NZ_CP067134.1"/>
</dbReference>
<dbReference type="EMBL" id="CP067134">
    <property type="protein sequence ID" value="WCR10860.1"/>
    <property type="molecule type" value="Genomic_DNA"/>
</dbReference>
<evidence type="ECO:0000313" key="1">
    <source>
        <dbReference type="EMBL" id="WCR10860.1"/>
    </source>
</evidence>
<protein>
    <submittedName>
        <fullName evidence="1">Uncharacterized protein</fullName>
    </submittedName>
</protein>
<proteinExistence type="predicted"/>
<keyword evidence="2" id="KW-1185">Reference proteome</keyword>
<name>A0ABY7SUZ3_9RHOB</name>
<evidence type="ECO:0000313" key="2">
    <source>
        <dbReference type="Proteomes" id="UP001218412"/>
    </source>
</evidence>
<dbReference type="Proteomes" id="UP001218412">
    <property type="component" value="Chromosome"/>
</dbReference>
<accession>A0ABY7SUZ3</accession>
<sequence>MQIQDSARSDEFNDFLLKIGKLNYSWTNTESLLIHFIAGLAGCDKETAVIIFLTLNTARARLDLVERLAKMPRVKPEERDAVLALGREMSRLSGLRNRYNHCIYAFDPENGSTSTILMRIADRKSGIRVGQMNPIDTDAIAEIDDTLVRLAELNSRFWQTARRFGYPL</sequence>